<gene>
    <name evidence="2" type="ORF">GHK86_14920</name>
</gene>
<protein>
    <recommendedName>
        <fullName evidence="1">AbiEi antitoxin N-terminal domain-containing protein</fullName>
    </recommendedName>
</protein>
<comment type="caution">
    <text evidence="2">The sequence shown here is derived from an EMBL/GenBank/DDBJ whole genome shotgun (WGS) entry which is preliminary data.</text>
</comment>
<dbReference type="Proteomes" id="UP000437736">
    <property type="component" value="Unassembled WGS sequence"/>
</dbReference>
<dbReference type="InterPro" id="IPR025159">
    <property type="entry name" value="AbiEi_N"/>
</dbReference>
<dbReference type="Pfam" id="PF13338">
    <property type="entry name" value="AbiEi_4"/>
    <property type="match status" value="1"/>
</dbReference>
<evidence type="ECO:0000313" key="2">
    <source>
        <dbReference type="EMBL" id="MST34007.1"/>
    </source>
</evidence>
<evidence type="ECO:0000313" key="3">
    <source>
        <dbReference type="Proteomes" id="UP000437736"/>
    </source>
</evidence>
<feature type="non-terminal residue" evidence="2">
    <location>
        <position position="81"/>
    </location>
</feature>
<feature type="domain" description="AbiEi antitoxin N-terminal" evidence="1">
    <location>
        <begin position="9"/>
        <end position="55"/>
    </location>
</feature>
<name>A0ABW9QVW7_9ACTN</name>
<accession>A0ABW9QVW7</accession>
<reference evidence="2 3" key="1">
    <citation type="submission" date="2019-11" db="EMBL/GenBank/DDBJ databases">
        <title>Acidiferrimicrobium australis gen. nov., sp. nov., an acidophilic and obligately heterotrophic, member of the Actinobacteria that catalyses dissimilatory oxido- reduction of iron isolated from metal-rich acidic water in Chile.</title>
        <authorList>
            <person name="Gonzalez D."/>
            <person name="Huber K."/>
            <person name="Hedrich S."/>
            <person name="Rojas-Villalobos C."/>
            <person name="Quatrini R."/>
            <person name="Dinamarca M.A."/>
            <person name="Schwarz A."/>
            <person name="Canales C."/>
            <person name="Nancucheo I."/>
        </authorList>
    </citation>
    <scope>NUCLEOTIDE SEQUENCE [LARGE SCALE GENOMIC DNA]</scope>
    <source>
        <strain evidence="2 3">USS-CCA1</strain>
    </source>
</reference>
<keyword evidence="3" id="KW-1185">Reference proteome</keyword>
<evidence type="ECO:0000259" key="1">
    <source>
        <dbReference type="Pfam" id="PF13338"/>
    </source>
</evidence>
<sequence length="81" mass="8469">MAGKSELEQRVQAHLGRHHGVISLGQALDLGLSARQVRRRVAAGVWVPLQRGVYTTAGIEPSWATQLAAALCAAGPEAVAS</sequence>
<dbReference type="EMBL" id="WJHE01000808">
    <property type="protein sequence ID" value="MST34007.1"/>
    <property type="molecule type" value="Genomic_DNA"/>
</dbReference>
<proteinExistence type="predicted"/>
<organism evidence="2 3">
    <name type="scientific">Acidiferrimicrobium australe</name>
    <dbReference type="NCBI Taxonomy" id="2664430"/>
    <lineage>
        <taxon>Bacteria</taxon>
        <taxon>Bacillati</taxon>
        <taxon>Actinomycetota</taxon>
        <taxon>Acidimicrobiia</taxon>
        <taxon>Acidimicrobiales</taxon>
        <taxon>Acidimicrobiaceae</taxon>
        <taxon>Acidiferrimicrobium</taxon>
    </lineage>
</organism>